<evidence type="ECO:0000259" key="3">
    <source>
        <dbReference type="PROSITE" id="PS50234"/>
    </source>
</evidence>
<dbReference type="AlphaFoldDB" id="A0A517SZR9"/>
<reference evidence="4 5" key="1">
    <citation type="submission" date="2019-02" db="EMBL/GenBank/DDBJ databases">
        <title>Deep-cultivation of Planctomycetes and their phenomic and genomic characterization uncovers novel biology.</title>
        <authorList>
            <person name="Wiegand S."/>
            <person name="Jogler M."/>
            <person name="Boedeker C."/>
            <person name="Pinto D."/>
            <person name="Vollmers J."/>
            <person name="Rivas-Marin E."/>
            <person name="Kohn T."/>
            <person name="Peeters S.H."/>
            <person name="Heuer A."/>
            <person name="Rast P."/>
            <person name="Oberbeckmann S."/>
            <person name="Bunk B."/>
            <person name="Jeske O."/>
            <person name="Meyerdierks A."/>
            <person name="Storesund J.E."/>
            <person name="Kallscheuer N."/>
            <person name="Luecker S."/>
            <person name="Lage O.M."/>
            <person name="Pohl T."/>
            <person name="Merkel B.J."/>
            <person name="Hornburger P."/>
            <person name="Mueller R.-W."/>
            <person name="Bruemmer F."/>
            <person name="Labrenz M."/>
            <person name="Spormann A.M."/>
            <person name="Op den Camp H."/>
            <person name="Overmann J."/>
            <person name="Amann R."/>
            <person name="Jetten M.S.M."/>
            <person name="Mascher T."/>
            <person name="Medema M.H."/>
            <person name="Devos D.P."/>
            <person name="Kaster A.-K."/>
            <person name="Ovreas L."/>
            <person name="Rohde M."/>
            <person name="Galperin M.Y."/>
            <person name="Jogler C."/>
        </authorList>
    </citation>
    <scope>NUCLEOTIDE SEQUENCE [LARGE SCALE GENOMIC DNA]</scope>
    <source>
        <strain evidence="4 5">SV_7m_r</strain>
    </source>
</reference>
<feature type="domain" description="VWFA" evidence="3">
    <location>
        <begin position="81"/>
        <end position="270"/>
    </location>
</feature>
<keyword evidence="5" id="KW-1185">Reference proteome</keyword>
<feature type="compositionally biased region" description="Polar residues" evidence="1">
    <location>
        <begin position="492"/>
        <end position="504"/>
    </location>
</feature>
<name>A0A517SZR9_9BACT</name>
<organism evidence="4 5">
    <name type="scientific">Stieleria bergensis</name>
    <dbReference type="NCBI Taxonomy" id="2528025"/>
    <lineage>
        <taxon>Bacteria</taxon>
        <taxon>Pseudomonadati</taxon>
        <taxon>Planctomycetota</taxon>
        <taxon>Planctomycetia</taxon>
        <taxon>Pirellulales</taxon>
        <taxon>Pirellulaceae</taxon>
        <taxon>Stieleria</taxon>
    </lineage>
</organism>
<feature type="transmembrane region" description="Helical" evidence="2">
    <location>
        <begin position="20"/>
        <end position="37"/>
    </location>
</feature>
<dbReference type="Gene3D" id="3.40.50.410">
    <property type="entry name" value="von Willebrand factor, type A domain"/>
    <property type="match status" value="1"/>
</dbReference>
<protein>
    <recommendedName>
        <fullName evidence="3">VWFA domain-containing protein</fullName>
    </recommendedName>
</protein>
<dbReference type="InterPro" id="IPR002035">
    <property type="entry name" value="VWF_A"/>
</dbReference>
<dbReference type="InterPro" id="IPR036465">
    <property type="entry name" value="vWFA_dom_sf"/>
</dbReference>
<dbReference type="SUPFAM" id="SSF52317">
    <property type="entry name" value="Class I glutamine amidotransferase-like"/>
    <property type="match status" value="1"/>
</dbReference>
<dbReference type="SUPFAM" id="SSF53300">
    <property type="entry name" value="vWA-like"/>
    <property type="match status" value="1"/>
</dbReference>
<proteinExistence type="predicted"/>
<keyword evidence="2" id="KW-0812">Transmembrane</keyword>
<evidence type="ECO:0000256" key="1">
    <source>
        <dbReference type="SAM" id="MobiDB-lite"/>
    </source>
</evidence>
<evidence type="ECO:0000256" key="2">
    <source>
        <dbReference type="SAM" id="Phobius"/>
    </source>
</evidence>
<accession>A0A517SZR9</accession>
<dbReference type="Proteomes" id="UP000315003">
    <property type="component" value="Chromosome"/>
</dbReference>
<dbReference type="RefSeq" id="WP_145275829.1">
    <property type="nucleotide sequence ID" value="NZ_CP036272.1"/>
</dbReference>
<dbReference type="PANTHER" id="PTHR37947">
    <property type="entry name" value="BLL2462 PROTEIN"/>
    <property type="match status" value="1"/>
</dbReference>
<dbReference type="OrthoDB" id="9781333at2"/>
<dbReference type="PROSITE" id="PS50234">
    <property type="entry name" value="VWFA"/>
    <property type="match status" value="1"/>
</dbReference>
<dbReference type="Gene3D" id="3.40.50.880">
    <property type="match status" value="1"/>
</dbReference>
<evidence type="ECO:0000313" key="5">
    <source>
        <dbReference type="Proteomes" id="UP000315003"/>
    </source>
</evidence>
<sequence>MPDSATGTTAWTIEPLYGSPWLVAIAGLAIIVVITLVTPATEDPKRRKWLILLRTLAGLVLLFAALRPATIRQDVKPADAKLAIAIDVSRSMTLPDTDGANRWQSQQAALQTLLLGLGDLGESLQVSLLSYDSSSDSLGSAQLTKGDNTPELNILLESVATLTPEGDLTDLGIGLAGAIDSATGTPLAGVVLMGDGTQTADSANGDQALRSAEVLDALAVPLWAVTIGPPGTDRVARDVAIENVPDSLQLFTGNQFELSFAVKTTGLANVSLPISISWIDLDGKRTEARTRQVAPVSAAETLAVNVAMDAPKPGLYRLEVACPKQSGEWVTANNSQIAFVEVRDGGGRVLLIGGPGRPEESYLRRSLGGFPDLQIDSFAVRRGQTWPVSLEAALQAGQYDVYILGDIDSEALGTQQLQLLADRIGEGAGLITMAGFQTYGVGGYGNSPLAQVLPVQMDPARRRKATPGALTPNQKQQRQAFQIPGPVKPQPTKRNPVTNLGTDPQTGQALWETLPAMDSVNRFIGPKPRSGVDVLLSTADGQPLLVTGSHGKGKVASLAFDETHRWWRVGQRGAVSRFWRQLMLWAMDRAEKSSDSVIAELDLRRFGSKQSMDFRARVQSLTSQENDLQLSAFLVNSDNQETALQVTQSSGPTPLIQGSLSDLEPGFYDLVVRANKPSIEPATVSFQVVDVSREMATPMADPVYLNQLADITTSHGGAAYQPFEMDQLLAAIAEKRLSAETPVIEKTRLGDDPVSGWLVFLLFTSLLACEWILRRMWGLA</sequence>
<dbReference type="EMBL" id="CP036272">
    <property type="protein sequence ID" value="QDT61637.1"/>
    <property type="molecule type" value="Genomic_DNA"/>
</dbReference>
<feature type="region of interest" description="Disordered" evidence="1">
    <location>
        <begin position="461"/>
        <end position="504"/>
    </location>
</feature>
<feature type="transmembrane region" description="Helical" evidence="2">
    <location>
        <begin position="754"/>
        <end position="773"/>
    </location>
</feature>
<keyword evidence="2" id="KW-0472">Membrane</keyword>
<evidence type="ECO:0000313" key="4">
    <source>
        <dbReference type="EMBL" id="QDT61637.1"/>
    </source>
</evidence>
<dbReference type="InterPro" id="IPR029062">
    <property type="entry name" value="Class_I_gatase-like"/>
</dbReference>
<feature type="compositionally biased region" description="Polar residues" evidence="1">
    <location>
        <begin position="471"/>
        <end position="480"/>
    </location>
</feature>
<keyword evidence="2" id="KW-1133">Transmembrane helix</keyword>
<dbReference type="PANTHER" id="PTHR37947:SF1">
    <property type="entry name" value="BLL2462 PROTEIN"/>
    <property type="match status" value="1"/>
</dbReference>
<feature type="transmembrane region" description="Helical" evidence="2">
    <location>
        <begin position="49"/>
        <end position="66"/>
    </location>
</feature>
<gene>
    <name evidence="4" type="ORF">SV7mr_41760</name>
</gene>